<dbReference type="SUPFAM" id="SSF52172">
    <property type="entry name" value="CheY-like"/>
    <property type="match status" value="1"/>
</dbReference>
<dbReference type="GO" id="GO:0003677">
    <property type="term" value="F:DNA binding"/>
    <property type="evidence" value="ECO:0007669"/>
    <property type="project" value="UniProtKB-KW"/>
</dbReference>
<dbReference type="Pfam" id="PF00072">
    <property type="entry name" value="Response_reg"/>
    <property type="match status" value="1"/>
</dbReference>
<accession>A0AAP5AE22</accession>
<dbReference type="InterPro" id="IPR001789">
    <property type="entry name" value="Sig_transdc_resp-reg_receiver"/>
</dbReference>
<dbReference type="PANTHER" id="PTHR44591">
    <property type="entry name" value="STRESS RESPONSE REGULATOR PROTEIN 1"/>
    <property type="match status" value="1"/>
</dbReference>
<keyword evidence="4" id="KW-0238">DNA-binding</keyword>
<evidence type="ECO:0000313" key="4">
    <source>
        <dbReference type="EMBL" id="MDQ1107187.1"/>
    </source>
</evidence>
<dbReference type="KEGG" id="srh:BAY15_3376"/>
<protein>
    <submittedName>
        <fullName evidence="4">DNA-binding NtrC family response regulator</fullName>
    </submittedName>
</protein>
<keyword evidence="1 2" id="KW-0597">Phosphoprotein</keyword>
<evidence type="ECO:0000313" key="5">
    <source>
        <dbReference type="Proteomes" id="UP001226084"/>
    </source>
</evidence>
<proteinExistence type="predicted"/>
<dbReference type="Gene3D" id="3.40.50.2300">
    <property type="match status" value="1"/>
</dbReference>
<organism evidence="4 5">
    <name type="scientific">Stenotrophomonas rhizophila</name>
    <dbReference type="NCBI Taxonomy" id="216778"/>
    <lineage>
        <taxon>Bacteria</taxon>
        <taxon>Pseudomonadati</taxon>
        <taxon>Pseudomonadota</taxon>
        <taxon>Gammaproteobacteria</taxon>
        <taxon>Lysobacterales</taxon>
        <taxon>Lysobacteraceae</taxon>
        <taxon>Stenotrophomonas</taxon>
    </lineage>
</organism>
<evidence type="ECO:0000259" key="3">
    <source>
        <dbReference type="PROSITE" id="PS50110"/>
    </source>
</evidence>
<feature type="domain" description="Response regulatory" evidence="3">
    <location>
        <begin position="12"/>
        <end position="121"/>
    </location>
</feature>
<name>A0AAP5AE22_9GAMM</name>
<comment type="caution">
    <text evidence="4">The sequence shown here is derived from an EMBL/GenBank/DDBJ whole genome shotgun (WGS) entry which is preliminary data.</text>
</comment>
<evidence type="ECO:0000256" key="2">
    <source>
        <dbReference type="PROSITE-ProRule" id="PRU00169"/>
    </source>
</evidence>
<dbReference type="PROSITE" id="PS50110">
    <property type="entry name" value="RESPONSE_REGULATORY"/>
    <property type="match status" value="1"/>
</dbReference>
<dbReference type="PANTHER" id="PTHR44591:SF3">
    <property type="entry name" value="RESPONSE REGULATORY DOMAIN-CONTAINING PROTEIN"/>
    <property type="match status" value="1"/>
</dbReference>
<dbReference type="Proteomes" id="UP001226084">
    <property type="component" value="Unassembled WGS sequence"/>
</dbReference>
<evidence type="ECO:0000256" key="1">
    <source>
        <dbReference type="ARBA" id="ARBA00022553"/>
    </source>
</evidence>
<dbReference type="RefSeq" id="WP_068854208.1">
    <property type="nucleotide sequence ID" value="NZ_CP016294.1"/>
</dbReference>
<gene>
    <name evidence="4" type="ORF">QE424_000346</name>
</gene>
<reference evidence="4" key="1">
    <citation type="submission" date="2023-07" db="EMBL/GenBank/DDBJ databases">
        <title>Functional and genomic diversity of the sorghum phyllosphere microbiome.</title>
        <authorList>
            <person name="Shade A."/>
        </authorList>
    </citation>
    <scope>NUCLEOTIDE SEQUENCE</scope>
    <source>
        <strain evidence="4">SORGH_AS_0457</strain>
    </source>
</reference>
<dbReference type="SMART" id="SM00448">
    <property type="entry name" value="REC"/>
    <property type="match status" value="1"/>
</dbReference>
<feature type="modified residue" description="4-aspartylphosphate" evidence="2">
    <location>
        <position position="61"/>
    </location>
</feature>
<dbReference type="InterPro" id="IPR050595">
    <property type="entry name" value="Bact_response_regulator"/>
</dbReference>
<dbReference type="InterPro" id="IPR011006">
    <property type="entry name" value="CheY-like_superfamily"/>
</dbReference>
<dbReference type="AlphaFoldDB" id="A0AAP5AE22"/>
<dbReference type="GO" id="GO:0000160">
    <property type="term" value="P:phosphorelay signal transduction system"/>
    <property type="evidence" value="ECO:0007669"/>
    <property type="project" value="InterPro"/>
</dbReference>
<dbReference type="EMBL" id="JAUTAS010000001">
    <property type="protein sequence ID" value="MDQ1107187.1"/>
    <property type="molecule type" value="Genomic_DNA"/>
</dbReference>
<sequence length="128" mass="13750">MSTLASSRTNKVILVVEDEIELSRLFIEVLSGAGYTVVPAYSVTDALFAIADQPFDAAILDVELRDGAVFPVADRLARLGTPYLFASAVYLQAVPAAHKAVPFIAKPFEIDDLLAHVERALGCSRKAS</sequence>